<sequence>MERGRRIAFDYGDTRIGVAICDPDGILATPLPFLDSRHPKLKIYISELLGEYLPIAIYIGMPKQLSGVDGEAVAKVRAFAESIKSLTESKIFFVDERLSTVDAQRRLHEAGKSAKDSRLLIDSMAAVTILESGLARND</sequence>
<evidence type="ECO:0000256" key="1">
    <source>
        <dbReference type="ARBA" id="ARBA00022490"/>
    </source>
</evidence>
<evidence type="ECO:0000256" key="4">
    <source>
        <dbReference type="ARBA" id="ARBA00022801"/>
    </source>
</evidence>
<dbReference type="InterPro" id="IPR037027">
    <property type="entry name" value="YqgF/RNaseH-like_dom_sf"/>
</dbReference>
<dbReference type="Gene3D" id="3.30.420.140">
    <property type="entry name" value="YqgF/RNase H-like domain"/>
    <property type="match status" value="1"/>
</dbReference>
<dbReference type="CDD" id="cd16964">
    <property type="entry name" value="YqgF"/>
    <property type="match status" value="1"/>
</dbReference>
<dbReference type="GO" id="GO:0004518">
    <property type="term" value="F:nuclease activity"/>
    <property type="evidence" value="ECO:0007669"/>
    <property type="project" value="UniProtKB-KW"/>
</dbReference>
<dbReference type="GO" id="GO:0016787">
    <property type="term" value="F:hydrolase activity"/>
    <property type="evidence" value="ECO:0007669"/>
    <property type="project" value="UniProtKB-KW"/>
</dbReference>
<dbReference type="GO" id="GO:0000967">
    <property type="term" value="P:rRNA 5'-end processing"/>
    <property type="evidence" value="ECO:0007669"/>
    <property type="project" value="TreeGrafter"/>
</dbReference>
<protein>
    <submittedName>
        <fullName evidence="6">Unannotated protein</fullName>
    </submittedName>
</protein>
<keyword evidence="4" id="KW-0378">Hydrolase</keyword>
<feature type="domain" description="YqgF/RNase H-like" evidence="5">
    <location>
        <begin position="4"/>
        <end position="103"/>
    </location>
</feature>
<dbReference type="EMBL" id="CAFBLZ010000036">
    <property type="protein sequence ID" value="CAB4885034.1"/>
    <property type="molecule type" value="Genomic_DNA"/>
</dbReference>
<dbReference type="SMART" id="SM00732">
    <property type="entry name" value="YqgFc"/>
    <property type="match status" value="1"/>
</dbReference>
<evidence type="ECO:0000259" key="5">
    <source>
        <dbReference type="SMART" id="SM00732"/>
    </source>
</evidence>
<dbReference type="SUPFAM" id="SSF53098">
    <property type="entry name" value="Ribonuclease H-like"/>
    <property type="match status" value="1"/>
</dbReference>
<keyword evidence="1" id="KW-0963">Cytoplasm</keyword>
<accession>A0A6J7EUP1</accession>
<name>A0A6J7EUP1_9ZZZZ</name>
<proteinExistence type="inferred from homology"/>
<dbReference type="InterPro" id="IPR005227">
    <property type="entry name" value="YqgF"/>
</dbReference>
<dbReference type="NCBIfam" id="TIGR00250">
    <property type="entry name" value="RNAse_H_YqgF"/>
    <property type="match status" value="1"/>
</dbReference>
<evidence type="ECO:0000256" key="2">
    <source>
        <dbReference type="ARBA" id="ARBA00022517"/>
    </source>
</evidence>
<evidence type="ECO:0000313" key="6">
    <source>
        <dbReference type="EMBL" id="CAB4885034.1"/>
    </source>
</evidence>
<dbReference type="PANTHER" id="PTHR33317:SF4">
    <property type="entry name" value="POLYNUCLEOTIDYL TRANSFERASE, RIBONUCLEASE H-LIKE SUPERFAMILY PROTEIN"/>
    <property type="match status" value="1"/>
</dbReference>
<dbReference type="InterPro" id="IPR012337">
    <property type="entry name" value="RNaseH-like_sf"/>
</dbReference>
<organism evidence="6">
    <name type="scientific">freshwater metagenome</name>
    <dbReference type="NCBI Taxonomy" id="449393"/>
    <lineage>
        <taxon>unclassified sequences</taxon>
        <taxon>metagenomes</taxon>
        <taxon>ecological metagenomes</taxon>
    </lineage>
</organism>
<gene>
    <name evidence="6" type="ORF">UFOPK3482_00558</name>
</gene>
<keyword evidence="2" id="KW-0690">Ribosome biogenesis</keyword>
<dbReference type="AlphaFoldDB" id="A0A6J7EUP1"/>
<dbReference type="HAMAP" id="MF_00651">
    <property type="entry name" value="Nuclease_YqgF"/>
    <property type="match status" value="1"/>
</dbReference>
<keyword evidence="3" id="KW-0540">Nuclease</keyword>
<dbReference type="GO" id="GO:0005829">
    <property type="term" value="C:cytosol"/>
    <property type="evidence" value="ECO:0007669"/>
    <property type="project" value="TreeGrafter"/>
</dbReference>
<reference evidence="6" key="1">
    <citation type="submission" date="2020-05" db="EMBL/GenBank/DDBJ databases">
        <authorList>
            <person name="Chiriac C."/>
            <person name="Salcher M."/>
            <person name="Ghai R."/>
            <person name="Kavagutti S V."/>
        </authorList>
    </citation>
    <scope>NUCLEOTIDE SEQUENCE</scope>
</reference>
<dbReference type="InterPro" id="IPR006641">
    <property type="entry name" value="YqgF/RNaseH-like_dom"/>
</dbReference>
<evidence type="ECO:0000256" key="3">
    <source>
        <dbReference type="ARBA" id="ARBA00022722"/>
    </source>
</evidence>
<dbReference type="Pfam" id="PF03652">
    <property type="entry name" value="RuvX"/>
    <property type="match status" value="1"/>
</dbReference>
<dbReference type="PANTHER" id="PTHR33317">
    <property type="entry name" value="POLYNUCLEOTIDYL TRANSFERASE, RIBONUCLEASE H-LIKE SUPERFAMILY PROTEIN"/>
    <property type="match status" value="1"/>
</dbReference>